<evidence type="ECO:0000313" key="20">
    <source>
        <dbReference type="EMBL" id="OGC51562.1"/>
    </source>
</evidence>
<evidence type="ECO:0000256" key="6">
    <source>
        <dbReference type="ARBA" id="ARBA00022670"/>
    </source>
</evidence>
<evidence type="ECO:0000256" key="5">
    <source>
        <dbReference type="ARBA" id="ARBA00022645"/>
    </source>
</evidence>
<feature type="domain" description="Penicillin-binding protein transpeptidase" evidence="18">
    <location>
        <begin position="475"/>
        <end position="721"/>
    </location>
</feature>
<evidence type="ECO:0000256" key="12">
    <source>
        <dbReference type="ARBA" id="ARBA00023136"/>
    </source>
</evidence>
<dbReference type="Gene3D" id="1.10.3810.10">
    <property type="entry name" value="Biosynthetic peptidoglycan transglycosylase-like"/>
    <property type="match status" value="1"/>
</dbReference>
<dbReference type="InterPro" id="IPR012338">
    <property type="entry name" value="Beta-lactam/transpept-like"/>
</dbReference>
<dbReference type="GO" id="GO:0008360">
    <property type="term" value="P:regulation of cell shape"/>
    <property type="evidence" value="ECO:0007669"/>
    <property type="project" value="UniProtKB-KW"/>
</dbReference>
<keyword evidence="4" id="KW-1003">Cell membrane</keyword>
<keyword evidence="17" id="KW-0812">Transmembrane</keyword>
<dbReference type="GO" id="GO:0071555">
    <property type="term" value="P:cell wall organization"/>
    <property type="evidence" value="ECO:0007669"/>
    <property type="project" value="UniProtKB-KW"/>
</dbReference>
<dbReference type="InterPro" id="IPR001264">
    <property type="entry name" value="Glyco_trans_51"/>
</dbReference>
<feature type="transmembrane region" description="Helical" evidence="17">
    <location>
        <begin position="163"/>
        <end position="187"/>
    </location>
</feature>
<comment type="caution">
    <text evidence="20">The sequence shown here is derived from an EMBL/GenBank/DDBJ whole genome shotgun (WGS) entry which is preliminary data.</text>
</comment>
<dbReference type="InterPro" id="IPR023346">
    <property type="entry name" value="Lysozyme-like_dom_sf"/>
</dbReference>
<keyword evidence="10" id="KW-0133">Cell shape</keyword>
<dbReference type="PANTHER" id="PTHR32282:SF11">
    <property type="entry name" value="PENICILLIN-BINDING PROTEIN 1B"/>
    <property type="match status" value="1"/>
</dbReference>
<dbReference type="EMBL" id="MEUT01000017">
    <property type="protein sequence ID" value="OGC51562.1"/>
    <property type="molecule type" value="Genomic_DNA"/>
</dbReference>
<reference evidence="20 21" key="1">
    <citation type="journal article" date="2016" name="Nat. Commun.">
        <title>Thousands of microbial genomes shed light on interconnected biogeochemical processes in an aquifer system.</title>
        <authorList>
            <person name="Anantharaman K."/>
            <person name="Brown C.T."/>
            <person name="Hug L.A."/>
            <person name="Sharon I."/>
            <person name="Castelle C.J."/>
            <person name="Probst A.J."/>
            <person name="Thomas B.C."/>
            <person name="Singh A."/>
            <person name="Wilkins M.J."/>
            <person name="Karaoz U."/>
            <person name="Brodie E.L."/>
            <person name="Williams K.H."/>
            <person name="Hubbard S.S."/>
            <person name="Banfield J.F."/>
        </authorList>
    </citation>
    <scope>NUCLEOTIDE SEQUENCE [LARGE SCALE GENOMIC DNA]</scope>
</reference>
<feature type="domain" description="Glycosyl transferase family 51" evidence="19">
    <location>
        <begin position="214"/>
        <end position="387"/>
    </location>
</feature>
<feature type="transmembrane region" description="Helical" evidence="17">
    <location>
        <begin position="24"/>
        <end position="43"/>
    </location>
</feature>
<evidence type="ECO:0000256" key="2">
    <source>
        <dbReference type="ARBA" id="ARBA00007090"/>
    </source>
</evidence>
<comment type="similarity">
    <text evidence="3">In the N-terminal section; belongs to the glycosyltransferase 51 family.</text>
</comment>
<accession>A0A1F4V329</accession>
<dbReference type="Proteomes" id="UP000177371">
    <property type="component" value="Unassembled WGS sequence"/>
</dbReference>
<keyword evidence="12 17" id="KW-0472">Membrane</keyword>
<dbReference type="AlphaFoldDB" id="A0A1F4V329"/>
<feature type="transmembrane region" description="Helical" evidence="17">
    <location>
        <begin position="55"/>
        <end position="76"/>
    </location>
</feature>
<keyword evidence="17" id="KW-1133">Transmembrane helix</keyword>
<gene>
    <name evidence="20" type="ORF">A2W32_03860</name>
</gene>
<dbReference type="STRING" id="1802610.A2W32_03860"/>
<dbReference type="GO" id="GO:0006508">
    <property type="term" value="P:proteolysis"/>
    <property type="evidence" value="ECO:0007669"/>
    <property type="project" value="UniProtKB-KW"/>
</dbReference>
<dbReference type="GO" id="GO:0030288">
    <property type="term" value="C:outer membrane-bounded periplasmic space"/>
    <property type="evidence" value="ECO:0007669"/>
    <property type="project" value="TreeGrafter"/>
</dbReference>
<evidence type="ECO:0000256" key="17">
    <source>
        <dbReference type="SAM" id="Phobius"/>
    </source>
</evidence>
<dbReference type="FunFam" id="1.10.3810.10:FF:000001">
    <property type="entry name" value="Penicillin-binding protein 1A"/>
    <property type="match status" value="1"/>
</dbReference>
<keyword evidence="6" id="KW-0645">Protease</keyword>
<protein>
    <submittedName>
        <fullName evidence="20">Uncharacterized protein</fullName>
    </submittedName>
</protein>
<name>A0A1F4V329_UNCKA</name>
<keyword evidence="7" id="KW-0328">Glycosyltransferase</keyword>
<dbReference type="InterPro" id="IPR050396">
    <property type="entry name" value="Glycosyltr_51/Transpeptidase"/>
</dbReference>
<keyword evidence="8" id="KW-0808">Transferase</keyword>
<dbReference type="PANTHER" id="PTHR32282">
    <property type="entry name" value="BINDING PROTEIN TRANSPEPTIDASE, PUTATIVE-RELATED"/>
    <property type="match status" value="1"/>
</dbReference>
<dbReference type="Pfam" id="PF00905">
    <property type="entry name" value="Transpeptidase"/>
    <property type="match status" value="1"/>
</dbReference>
<keyword evidence="5" id="KW-0121">Carboxypeptidase</keyword>
<dbReference type="InterPro" id="IPR036950">
    <property type="entry name" value="PBP_transglycosylase"/>
</dbReference>
<comment type="subcellular location">
    <subcellularLocation>
        <location evidence="1">Cell membrane</location>
    </subcellularLocation>
</comment>
<proteinExistence type="inferred from homology"/>
<evidence type="ECO:0000256" key="11">
    <source>
        <dbReference type="ARBA" id="ARBA00022984"/>
    </source>
</evidence>
<evidence type="ECO:0000256" key="15">
    <source>
        <dbReference type="ARBA" id="ARBA00034000"/>
    </source>
</evidence>
<dbReference type="InterPro" id="IPR001460">
    <property type="entry name" value="PCN-bd_Tpept"/>
</dbReference>
<keyword evidence="11" id="KW-0573">Peptidoglycan synthesis</keyword>
<evidence type="ECO:0000256" key="16">
    <source>
        <dbReference type="ARBA" id="ARBA00049902"/>
    </source>
</evidence>
<comment type="similarity">
    <text evidence="2">In the C-terminal section; belongs to the transpeptidase family.</text>
</comment>
<comment type="catalytic activity">
    <reaction evidence="15">
        <text>Preferential cleavage: (Ac)2-L-Lys-D-Ala-|-D-Ala. Also transpeptidation of peptidyl-alanyl moieties that are N-acyl substituents of D-alanine.</text>
        <dbReference type="EC" id="3.4.16.4"/>
    </reaction>
</comment>
<evidence type="ECO:0000256" key="9">
    <source>
        <dbReference type="ARBA" id="ARBA00022801"/>
    </source>
</evidence>
<evidence type="ECO:0000256" key="10">
    <source>
        <dbReference type="ARBA" id="ARBA00022960"/>
    </source>
</evidence>
<evidence type="ECO:0000256" key="1">
    <source>
        <dbReference type="ARBA" id="ARBA00004236"/>
    </source>
</evidence>
<dbReference type="SUPFAM" id="SSF53955">
    <property type="entry name" value="Lysozyme-like"/>
    <property type="match status" value="1"/>
</dbReference>
<sequence length="806" mass="91190">MIVALDIIKKLMLTVFSRSYIRKFIKILIFLRVLLFKFVYTLINTIENIFKFLNHFFLIDSIIFILDPIKSLMLYLGEKSLDVKFLEIKSREVLRNLIKITSKVLTTNISIPKIKLSNNKLTEKNKTNKKRNIIIVDTQKALLKAVSPPIIQKSNPFSYFKKILLFTSGSVFSIVIFVIPLTVFVFFESLPDSSQLFQRIPNQPTKIYDRNDKLLYEIYVDKKYEPVALEKIPDFVKNSTIAIEDSEFYLHKGIRPLSIMRAAKATVLEDNLQGASTITQQLVKNLLLTPERTLIRKIKEAMLALKVEQNFTKDQILELYLNNISYGGTTWGVQSASKKYFGKNVWELDLSESSLLAGLPTAPTYYSPLNGNIELTKSRQKLVLDRMVELGYVSTEEAEKAFSKEINIIPQVENIRAPHFVMYVRDELEKKFGKSYVETGGLVVKTSLDLDFHDKIQQIVSEEVVRNAYLNISNGAAVVLDPKSGEILAYVGSRDYYFEKFGSFDVLTAYRQPGSSIKPVTYALAFKNGYTPLSTIKDERVVFKNQWETYIPVNYDGRYHGTVNFRQALANSYNIPAVKLVSKLGADNMVELGREMGLTTWEKDGSYGISITLGGKEVRLLDLANVYATFARNGVNLEATPFISIKDPKGNEILEKSKEKRILSEEVSFLITNILSDSKSRIPAFGVNNFLTIPGQNVAVKTGTTDNKRDNLTLGYTPSFVVATWVGNNDNTPMNRNLASGLSGAAPMWNRIMSLTLQGRTAESYNKPENIILMTYKRCNISEYFIKGSNIPSLSCNSKKSASNKN</sequence>
<evidence type="ECO:0000256" key="8">
    <source>
        <dbReference type="ARBA" id="ARBA00022679"/>
    </source>
</evidence>
<dbReference type="SUPFAM" id="SSF56601">
    <property type="entry name" value="beta-lactamase/transpeptidase-like"/>
    <property type="match status" value="1"/>
</dbReference>
<dbReference type="Gene3D" id="3.40.710.10">
    <property type="entry name" value="DD-peptidase/beta-lactamase superfamily"/>
    <property type="match status" value="1"/>
</dbReference>
<evidence type="ECO:0000313" key="21">
    <source>
        <dbReference type="Proteomes" id="UP000177371"/>
    </source>
</evidence>
<dbReference type="GO" id="GO:0009002">
    <property type="term" value="F:serine-type D-Ala-D-Ala carboxypeptidase activity"/>
    <property type="evidence" value="ECO:0007669"/>
    <property type="project" value="UniProtKB-EC"/>
</dbReference>
<organism evidence="20 21">
    <name type="scientific">candidate division WWE3 bacterium RBG_16_37_10</name>
    <dbReference type="NCBI Taxonomy" id="1802610"/>
    <lineage>
        <taxon>Bacteria</taxon>
        <taxon>Katanobacteria</taxon>
    </lineage>
</organism>
<evidence type="ECO:0000256" key="4">
    <source>
        <dbReference type="ARBA" id="ARBA00022475"/>
    </source>
</evidence>
<dbReference type="GO" id="GO:0005886">
    <property type="term" value="C:plasma membrane"/>
    <property type="evidence" value="ECO:0007669"/>
    <property type="project" value="UniProtKB-SubCell"/>
</dbReference>
<dbReference type="GO" id="GO:0008955">
    <property type="term" value="F:peptidoglycan glycosyltransferase activity"/>
    <property type="evidence" value="ECO:0007669"/>
    <property type="project" value="UniProtKB-EC"/>
</dbReference>
<dbReference type="Pfam" id="PF00912">
    <property type="entry name" value="Transgly"/>
    <property type="match status" value="1"/>
</dbReference>
<keyword evidence="13" id="KW-0511">Multifunctional enzyme</keyword>
<comment type="catalytic activity">
    <reaction evidence="16">
        <text>[GlcNAc-(1-&gt;4)-Mur2Ac(oyl-L-Ala-gamma-D-Glu-L-Lys-D-Ala-D-Ala)](n)-di-trans,octa-cis-undecaprenyl diphosphate + beta-D-GlcNAc-(1-&gt;4)-Mur2Ac(oyl-L-Ala-gamma-D-Glu-L-Lys-D-Ala-D-Ala)-di-trans,octa-cis-undecaprenyl diphosphate = [GlcNAc-(1-&gt;4)-Mur2Ac(oyl-L-Ala-gamma-D-Glu-L-Lys-D-Ala-D-Ala)](n+1)-di-trans,octa-cis-undecaprenyl diphosphate + di-trans,octa-cis-undecaprenyl diphosphate + H(+)</text>
        <dbReference type="Rhea" id="RHEA:23708"/>
        <dbReference type="Rhea" id="RHEA-COMP:9602"/>
        <dbReference type="Rhea" id="RHEA-COMP:9603"/>
        <dbReference type="ChEBI" id="CHEBI:15378"/>
        <dbReference type="ChEBI" id="CHEBI:58405"/>
        <dbReference type="ChEBI" id="CHEBI:60033"/>
        <dbReference type="ChEBI" id="CHEBI:78435"/>
        <dbReference type="EC" id="2.4.99.28"/>
    </reaction>
</comment>
<keyword evidence="9" id="KW-0378">Hydrolase</keyword>
<evidence type="ECO:0000256" key="7">
    <source>
        <dbReference type="ARBA" id="ARBA00022676"/>
    </source>
</evidence>
<evidence type="ECO:0000256" key="3">
    <source>
        <dbReference type="ARBA" id="ARBA00007739"/>
    </source>
</evidence>
<dbReference type="GO" id="GO:0008658">
    <property type="term" value="F:penicillin binding"/>
    <property type="evidence" value="ECO:0007669"/>
    <property type="project" value="InterPro"/>
</dbReference>
<dbReference type="GO" id="GO:0009252">
    <property type="term" value="P:peptidoglycan biosynthetic process"/>
    <property type="evidence" value="ECO:0007669"/>
    <property type="project" value="UniProtKB-KW"/>
</dbReference>
<keyword evidence="14" id="KW-0961">Cell wall biogenesis/degradation</keyword>
<evidence type="ECO:0000256" key="14">
    <source>
        <dbReference type="ARBA" id="ARBA00023316"/>
    </source>
</evidence>
<evidence type="ECO:0000256" key="13">
    <source>
        <dbReference type="ARBA" id="ARBA00023268"/>
    </source>
</evidence>
<evidence type="ECO:0000259" key="18">
    <source>
        <dbReference type="Pfam" id="PF00905"/>
    </source>
</evidence>
<evidence type="ECO:0000259" key="19">
    <source>
        <dbReference type="Pfam" id="PF00912"/>
    </source>
</evidence>